<sequence>MLLKVIDLHVWFRKKREIIRAVNGVSFSLSSNESLGLVGESGSGKTITALAIMRLIPAPGEIVKGEIWFDDQNLLTLSPNEMQHLRGKKIGMIFQDPMTALNPVFTIGEQISEVYRYHFGCSAKEARERSIEMLKKVGIPDAESRFDVYPHQLSGGMRQRVMIAMALAAHPKLLIADEPTTALDVTIQAQVLELMLNLKKEMNMSILFISHDLAVVAQIAQKIAVMYAGKIVEMAIAEEIFKNPMHPYTQALLEAIPRIENISFNRRHLKSIAGEGWGLVTGCAFAPRCNKKLSICPRQFPPYKNISPTHKVACWLYA</sequence>
<dbReference type="PANTHER" id="PTHR43297">
    <property type="entry name" value="OLIGOPEPTIDE TRANSPORT ATP-BINDING PROTEIN APPD"/>
    <property type="match status" value="1"/>
</dbReference>
<evidence type="ECO:0000313" key="11">
    <source>
        <dbReference type="EMBL" id="HDD45340.1"/>
    </source>
</evidence>
<dbReference type="NCBIfam" id="TIGR01727">
    <property type="entry name" value="oligo_HPY"/>
    <property type="match status" value="1"/>
</dbReference>
<protein>
    <submittedName>
        <fullName evidence="11">ABC transporter ATP-binding protein</fullName>
    </submittedName>
</protein>
<dbReference type="InterPro" id="IPR003593">
    <property type="entry name" value="AAA+_ATPase"/>
</dbReference>
<dbReference type="PANTHER" id="PTHR43297:SF14">
    <property type="entry name" value="ATPASE AAA-TYPE CORE DOMAIN-CONTAINING PROTEIN"/>
    <property type="match status" value="1"/>
</dbReference>
<dbReference type="GO" id="GO:0015833">
    <property type="term" value="P:peptide transport"/>
    <property type="evidence" value="ECO:0007669"/>
    <property type="project" value="InterPro"/>
</dbReference>
<evidence type="ECO:0000256" key="1">
    <source>
        <dbReference type="ARBA" id="ARBA00004417"/>
    </source>
</evidence>
<dbReference type="FunFam" id="3.40.50.300:FF:000016">
    <property type="entry name" value="Oligopeptide ABC transporter ATP-binding component"/>
    <property type="match status" value="1"/>
</dbReference>
<name>A0A7C0U432_DESA2</name>
<evidence type="ECO:0000259" key="10">
    <source>
        <dbReference type="PROSITE" id="PS50893"/>
    </source>
</evidence>
<keyword evidence="4" id="KW-1003">Cell membrane</keyword>
<dbReference type="EMBL" id="DRBS01000401">
    <property type="protein sequence ID" value="HDD45340.1"/>
    <property type="molecule type" value="Genomic_DNA"/>
</dbReference>
<dbReference type="GO" id="GO:0005886">
    <property type="term" value="C:plasma membrane"/>
    <property type="evidence" value="ECO:0007669"/>
    <property type="project" value="UniProtKB-SubCell"/>
</dbReference>
<gene>
    <name evidence="11" type="ORF">ENG63_10865</name>
</gene>
<accession>A0A7C0U432</accession>
<dbReference type="GO" id="GO:0016887">
    <property type="term" value="F:ATP hydrolysis activity"/>
    <property type="evidence" value="ECO:0007669"/>
    <property type="project" value="InterPro"/>
</dbReference>
<comment type="similarity">
    <text evidence="2">Belongs to the ABC transporter superfamily.</text>
</comment>
<keyword evidence="6" id="KW-0547">Nucleotide-binding</keyword>
<evidence type="ECO:0000256" key="5">
    <source>
        <dbReference type="ARBA" id="ARBA00022519"/>
    </source>
</evidence>
<dbReference type="InterPro" id="IPR017871">
    <property type="entry name" value="ABC_transporter-like_CS"/>
</dbReference>
<dbReference type="Pfam" id="PF00005">
    <property type="entry name" value="ABC_tran"/>
    <property type="match status" value="1"/>
</dbReference>
<comment type="subcellular location">
    <subcellularLocation>
        <location evidence="1">Cell inner membrane</location>
        <topology evidence="1">Peripheral membrane protein</topology>
    </subcellularLocation>
</comment>
<dbReference type="PROSITE" id="PS50893">
    <property type="entry name" value="ABC_TRANSPORTER_2"/>
    <property type="match status" value="1"/>
</dbReference>
<evidence type="ECO:0000256" key="6">
    <source>
        <dbReference type="ARBA" id="ARBA00022741"/>
    </source>
</evidence>
<organism evidence="11">
    <name type="scientific">Desulfofervidus auxilii</name>
    <dbReference type="NCBI Taxonomy" id="1621989"/>
    <lineage>
        <taxon>Bacteria</taxon>
        <taxon>Pseudomonadati</taxon>
        <taxon>Thermodesulfobacteriota</taxon>
        <taxon>Candidatus Desulfofervidia</taxon>
        <taxon>Candidatus Desulfofervidales</taxon>
        <taxon>Candidatus Desulfofervidaceae</taxon>
        <taxon>Candidatus Desulfofervidus</taxon>
    </lineage>
</organism>
<reference evidence="11" key="1">
    <citation type="journal article" date="2020" name="mSystems">
        <title>Genome- and Community-Level Interaction Insights into Carbon Utilization and Element Cycling Functions of Hydrothermarchaeota in Hydrothermal Sediment.</title>
        <authorList>
            <person name="Zhou Z."/>
            <person name="Liu Y."/>
            <person name="Xu W."/>
            <person name="Pan J."/>
            <person name="Luo Z.H."/>
            <person name="Li M."/>
        </authorList>
    </citation>
    <scope>NUCLEOTIDE SEQUENCE [LARGE SCALE GENOMIC DNA]</scope>
    <source>
        <strain evidence="11">HyVt-233</strain>
    </source>
</reference>
<dbReference type="CDD" id="cd03257">
    <property type="entry name" value="ABC_NikE_OppD_transporters"/>
    <property type="match status" value="1"/>
</dbReference>
<dbReference type="InterPro" id="IPR003439">
    <property type="entry name" value="ABC_transporter-like_ATP-bd"/>
</dbReference>
<evidence type="ECO:0000256" key="7">
    <source>
        <dbReference type="ARBA" id="ARBA00022840"/>
    </source>
</evidence>
<dbReference type="InterPro" id="IPR050388">
    <property type="entry name" value="ABC_Ni/Peptide_Import"/>
</dbReference>
<keyword evidence="5" id="KW-0997">Cell inner membrane</keyword>
<keyword evidence="9" id="KW-0472">Membrane</keyword>
<evidence type="ECO:0000256" key="3">
    <source>
        <dbReference type="ARBA" id="ARBA00022448"/>
    </source>
</evidence>
<dbReference type="GO" id="GO:0005524">
    <property type="term" value="F:ATP binding"/>
    <property type="evidence" value="ECO:0007669"/>
    <property type="project" value="UniProtKB-KW"/>
</dbReference>
<dbReference type="PROSITE" id="PS00211">
    <property type="entry name" value="ABC_TRANSPORTER_1"/>
    <property type="match status" value="1"/>
</dbReference>
<dbReference type="Gene3D" id="3.40.50.300">
    <property type="entry name" value="P-loop containing nucleotide triphosphate hydrolases"/>
    <property type="match status" value="1"/>
</dbReference>
<dbReference type="InterPro" id="IPR013563">
    <property type="entry name" value="Oligopep_ABC_C"/>
</dbReference>
<comment type="caution">
    <text evidence="11">The sequence shown here is derived from an EMBL/GenBank/DDBJ whole genome shotgun (WGS) entry which is preliminary data.</text>
</comment>
<dbReference type="SMART" id="SM00382">
    <property type="entry name" value="AAA"/>
    <property type="match status" value="1"/>
</dbReference>
<dbReference type="InterPro" id="IPR027417">
    <property type="entry name" value="P-loop_NTPase"/>
</dbReference>
<dbReference type="AlphaFoldDB" id="A0A7C0U432"/>
<evidence type="ECO:0000256" key="2">
    <source>
        <dbReference type="ARBA" id="ARBA00005417"/>
    </source>
</evidence>
<dbReference type="Pfam" id="PF08352">
    <property type="entry name" value="oligo_HPY"/>
    <property type="match status" value="1"/>
</dbReference>
<keyword evidence="8" id="KW-1278">Translocase</keyword>
<evidence type="ECO:0000256" key="4">
    <source>
        <dbReference type="ARBA" id="ARBA00022475"/>
    </source>
</evidence>
<dbReference type="SUPFAM" id="SSF52540">
    <property type="entry name" value="P-loop containing nucleoside triphosphate hydrolases"/>
    <property type="match status" value="1"/>
</dbReference>
<proteinExistence type="inferred from homology"/>
<evidence type="ECO:0000256" key="9">
    <source>
        <dbReference type="ARBA" id="ARBA00023136"/>
    </source>
</evidence>
<keyword evidence="7 11" id="KW-0067">ATP-binding</keyword>
<evidence type="ECO:0000256" key="8">
    <source>
        <dbReference type="ARBA" id="ARBA00022967"/>
    </source>
</evidence>
<keyword evidence="3" id="KW-0813">Transport</keyword>
<feature type="domain" description="ABC transporter" evidence="10">
    <location>
        <begin position="3"/>
        <end position="253"/>
    </location>
</feature>
<dbReference type="Proteomes" id="UP000886289">
    <property type="component" value="Unassembled WGS sequence"/>
</dbReference>